<feature type="transmembrane region" description="Helical" evidence="1">
    <location>
        <begin position="46"/>
        <end position="65"/>
    </location>
</feature>
<feature type="transmembrane region" description="Helical" evidence="1">
    <location>
        <begin position="404"/>
        <end position="425"/>
    </location>
</feature>
<evidence type="ECO:0000256" key="1">
    <source>
        <dbReference type="SAM" id="Phobius"/>
    </source>
</evidence>
<evidence type="ECO:0000313" key="2">
    <source>
        <dbReference type="EMBL" id="KAF7362899.1"/>
    </source>
</evidence>
<evidence type="ECO:0000313" key="3">
    <source>
        <dbReference type="Proteomes" id="UP000620124"/>
    </source>
</evidence>
<dbReference type="OrthoDB" id="9451547at2759"/>
<protein>
    <submittedName>
        <fullName evidence="2">Uncharacterized protein</fullName>
    </submittedName>
</protein>
<dbReference type="PANTHER" id="PTHR35043:SF7">
    <property type="entry name" value="TRANSCRIPTION FACTOR DOMAIN-CONTAINING PROTEIN"/>
    <property type="match status" value="1"/>
</dbReference>
<keyword evidence="1" id="KW-1133">Transmembrane helix</keyword>
<organism evidence="2 3">
    <name type="scientific">Mycena venus</name>
    <dbReference type="NCBI Taxonomy" id="2733690"/>
    <lineage>
        <taxon>Eukaryota</taxon>
        <taxon>Fungi</taxon>
        <taxon>Dikarya</taxon>
        <taxon>Basidiomycota</taxon>
        <taxon>Agaricomycotina</taxon>
        <taxon>Agaricomycetes</taxon>
        <taxon>Agaricomycetidae</taxon>
        <taxon>Agaricales</taxon>
        <taxon>Marasmiineae</taxon>
        <taxon>Mycenaceae</taxon>
        <taxon>Mycena</taxon>
    </lineage>
</organism>
<keyword evidence="1" id="KW-0472">Membrane</keyword>
<feature type="transmembrane region" description="Helical" evidence="1">
    <location>
        <begin position="338"/>
        <end position="359"/>
    </location>
</feature>
<keyword evidence="1" id="KW-0812">Transmembrane</keyword>
<gene>
    <name evidence="2" type="ORF">MVEN_00640500</name>
</gene>
<name>A0A8H6YQW4_9AGAR</name>
<comment type="caution">
    <text evidence="2">The sequence shown here is derived from an EMBL/GenBank/DDBJ whole genome shotgun (WGS) entry which is preliminary data.</text>
</comment>
<dbReference type="AlphaFoldDB" id="A0A8H6YQW4"/>
<accession>A0A8H6YQW4</accession>
<feature type="transmembrane region" description="Helical" evidence="1">
    <location>
        <begin position="85"/>
        <end position="106"/>
    </location>
</feature>
<feature type="transmembrane region" description="Helical" evidence="1">
    <location>
        <begin position="204"/>
        <end position="222"/>
    </location>
</feature>
<reference evidence="2" key="1">
    <citation type="submission" date="2020-05" db="EMBL/GenBank/DDBJ databases">
        <title>Mycena genomes resolve the evolution of fungal bioluminescence.</title>
        <authorList>
            <person name="Tsai I.J."/>
        </authorList>
    </citation>
    <scope>NUCLEOTIDE SEQUENCE</scope>
    <source>
        <strain evidence="2">CCC161011</strain>
    </source>
</reference>
<sequence>MPLAGSTPEDSTVRTMLSTLLLSRALNNTTSASFDTCDDINKCRKLFDIVWGCLATIFASTWVSVHPNVPDSRQGVLKATTRRLGMMFIAIIAPELIVFFAARQLAVARAFARDYKVSLAHGFFFSMGGFVSRCDGHPITTVTQLRDAHLGPEYCSDIQQTQREDIADRSKGDALSKGIALLQGLWFILQIIARLAQRLPISELEVTTLAFAVVNMFTWVLWWHKPLDVRQPILIGPSEKGLLLLHAVSIPGSNAWQQVRTSDGGPLLEAYAHENAIPSTPSTAPNHVAVRRLSTRHRVLETFFHGPIQGTYAHYEPRFSTAVPEFWSSHNEPQRTPFAVMLVAIVFGAIHCTAWNAVFPSAPERILWRVSAAAVAAYPALLLIPHGLGALLWDGNTHDHVPIVTQVLGIALYTCFRVILIVLSFTTLRSVEKGWLLDVDWTVYFPHL</sequence>
<dbReference type="Proteomes" id="UP000620124">
    <property type="component" value="Unassembled WGS sequence"/>
</dbReference>
<dbReference type="PANTHER" id="PTHR35043">
    <property type="entry name" value="TRANSCRIPTION FACTOR DOMAIN-CONTAINING PROTEIN"/>
    <property type="match status" value="1"/>
</dbReference>
<feature type="transmembrane region" description="Helical" evidence="1">
    <location>
        <begin position="366"/>
        <end position="384"/>
    </location>
</feature>
<keyword evidence="3" id="KW-1185">Reference proteome</keyword>
<dbReference type="EMBL" id="JACAZI010000004">
    <property type="protein sequence ID" value="KAF7362899.1"/>
    <property type="molecule type" value="Genomic_DNA"/>
</dbReference>
<proteinExistence type="predicted"/>